<dbReference type="GeneID" id="5708721"/>
<dbReference type="STRING" id="397948.Cmaq_0175"/>
<dbReference type="EMBL" id="CP000852">
    <property type="protein sequence ID" value="ABW01024.1"/>
    <property type="molecule type" value="Genomic_DNA"/>
</dbReference>
<accession>A8MA92</accession>
<evidence type="ECO:0000313" key="4">
    <source>
        <dbReference type="Proteomes" id="UP000001137"/>
    </source>
</evidence>
<dbReference type="GO" id="GO:1990112">
    <property type="term" value="C:RQC complex"/>
    <property type="evidence" value="ECO:0007669"/>
    <property type="project" value="TreeGrafter"/>
</dbReference>
<keyword evidence="1" id="KW-0175">Coiled coil</keyword>
<reference evidence="3 4" key="1">
    <citation type="submission" date="2007-10" db="EMBL/GenBank/DDBJ databases">
        <title>Complete sequence of Caldivirga maquilingensis IC-167.</title>
        <authorList>
            <consortium name="US DOE Joint Genome Institute"/>
            <person name="Copeland A."/>
            <person name="Lucas S."/>
            <person name="Lapidus A."/>
            <person name="Barry K."/>
            <person name="Glavina del Rio T."/>
            <person name="Dalin E."/>
            <person name="Tice H."/>
            <person name="Pitluck S."/>
            <person name="Saunders E."/>
            <person name="Brettin T."/>
            <person name="Bruce D."/>
            <person name="Detter J.C."/>
            <person name="Han C."/>
            <person name="Schmutz J."/>
            <person name="Larimer F."/>
            <person name="Land M."/>
            <person name="Hauser L."/>
            <person name="Kyrpides N."/>
            <person name="Ivanova N."/>
            <person name="Biddle J.F."/>
            <person name="Zhang Z."/>
            <person name="Fitz-Gibbon S.T."/>
            <person name="Lowe T.M."/>
            <person name="Saltikov C."/>
            <person name="House C.H."/>
            <person name="Richardson P."/>
        </authorList>
    </citation>
    <scope>NUCLEOTIDE SEQUENCE [LARGE SCALE GENOMIC DNA]</scope>
    <source>
        <strain evidence="4">ATCC 700844 / DSM 13496 / JCM 10307 / IC-167</strain>
    </source>
</reference>
<sequence length="650" mass="72943">MPKPVPVKKTLNALDLVAIAVELNATLSGGRLIRVYRLGDSHYFKIRASDVAYLIANPRRISRTWRIPQGLSPSPLRRFIEDCVINRFEANLDRVMSIDLNCGRLTIELIPPFNMVFTVDGKVKWLLHEYRGKDREVKVGSTYIEPPRRFLDPRFFDNLLKLIEDSGLSDEALAKGLGLGTDWAREVCTRSGCSDPVLVWGSIRGILEVLHLGRLKPVIYASPSYVSPIPLSSIKGEFKEVESFNKAVDDYFTSIEVERVAEERVKGIEDEIARLESSIKELEDTVGGYLREAENLRRRGELIMGRLYEFSELHEALLRAYMADKDSFKAKVKGIEYGGIKVIDYDPLRKTVKVTVNNNEVELTLGESPGETAAKYFEEAKRLEKKAKAAEAKLTELRGKVNELRSRVNEATEETRAAVRFVASREWFERFRWFITSGGSPVLAGKDAGQNEAIVKRYMNPWDLFLHADVQGGPVTVIKVTRGQEVKQQDLIEAAQYAAAYSKAWKLGANSIDVYYVKGEQVSKKAPSGEYLSKGGFMIYGQRGWVRGVELIISVGLRIDGDVIRLVSAPPTAMGSLANYYITLKPGNSERSEVAGRIRELFIKRYPEARQIPVDHIIEHVPGPSVVIESNEGNPITWDTVKGIFNKVAG</sequence>
<dbReference type="Proteomes" id="UP000001137">
    <property type="component" value="Chromosome"/>
</dbReference>
<feature type="coiled-coil region" evidence="1">
    <location>
        <begin position="258"/>
        <end position="299"/>
    </location>
</feature>
<dbReference type="GO" id="GO:0043023">
    <property type="term" value="F:ribosomal large subunit binding"/>
    <property type="evidence" value="ECO:0007669"/>
    <property type="project" value="TreeGrafter"/>
</dbReference>
<dbReference type="HOGENOM" id="CLU_003612_2_1_2"/>
<evidence type="ECO:0000256" key="1">
    <source>
        <dbReference type="SAM" id="Coils"/>
    </source>
</evidence>
<protein>
    <recommendedName>
        <fullName evidence="2">NFACT RNA-binding domain-containing protein</fullName>
    </recommendedName>
</protein>
<dbReference type="InterPro" id="IPR051608">
    <property type="entry name" value="RQC_Subunit_NEMF"/>
</dbReference>
<feature type="coiled-coil region" evidence="1">
    <location>
        <begin position="373"/>
        <end position="414"/>
    </location>
</feature>
<feature type="domain" description="NFACT RNA-binding" evidence="2">
    <location>
        <begin position="431"/>
        <end position="541"/>
    </location>
</feature>
<dbReference type="eggNOG" id="arCOG01695">
    <property type="taxonomic scope" value="Archaea"/>
</dbReference>
<dbReference type="PANTHER" id="PTHR15239:SF6">
    <property type="entry name" value="RIBOSOME QUALITY CONTROL COMPLEX SUBUNIT NEMF"/>
    <property type="match status" value="1"/>
</dbReference>
<dbReference type="Gene3D" id="2.30.310.10">
    <property type="entry name" value="ibrinogen binding protein from staphylococcus aureus domain"/>
    <property type="match status" value="1"/>
</dbReference>
<keyword evidence="4" id="KW-1185">Reference proteome</keyword>
<dbReference type="AlphaFoldDB" id="A8MA92"/>
<organism evidence="3 4">
    <name type="scientific">Caldivirga maquilingensis (strain ATCC 700844 / DSM 13496 / JCM 10307 / IC-167)</name>
    <dbReference type="NCBI Taxonomy" id="397948"/>
    <lineage>
        <taxon>Archaea</taxon>
        <taxon>Thermoproteota</taxon>
        <taxon>Thermoprotei</taxon>
        <taxon>Thermoproteales</taxon>
        <taxon>Thermoproteaceae</taxon>
        <taxon>Caldivirga</taxon>
    </lineage>
</organism>
<dbReference type="InterPro" id="IPR008532">
    <property type="entry name" value="NFACT_RNA-bd"/>
</dbReference>
<name>A8MA92_CALMQ</name>
<dbReference type="GO" id="GO:0072344">
    <property type="term" value="P:rescue of stalled ribosome"/>
    <property type="evidence" value="ECO:0007669"/>
    <property type="project" value="TreeGrafter"/>
</dbReference>
<evidence type="ECO:0000313" key="3">
    <source>
        <dbReference type="EMBL" id="ABW01024.1"/>
    </source>
</evidence>
<dbReference type="KEGG" id="cma:Cmaq_0175"/>
<dbReference type="GO" id="GO:0000049">
    <property type="term" value="F:tRNA binding"/>
    <property type="evidence" value="ECO:0007669"/>
    <property type="project" value="TreeGrafter"/>
</dbReference>
<evidence type="ECO:0000259" key="2">
    <source>
        <dbReference type="Pfam" id="PF05670"/>
    </source>
</evidence>
<gene>
    <name evidence="3" type="ordered locus">Cmaq_0175</name>
</gene>
<dbReference type="NCBIfam" id="NF041120">
    <property type="entry name" value="RqcH_arch"/>
    <property type="match status" value="1"/>
</dbReference>
<proteinExistence type="predicted"/>
<dbReference type="RefSeq" id="WP_012185244.1">
    <property type="nucleotide sequence ID" value="NC_009954.1"/>
</dbReference>
<dbReference type="OrthoDB" id="10943at2157"/>
<dbReference type="Pfam" id="PF05833">
    <property type="entry name" value="NFACT_N"/>
    <property type="match status" value="1"/>
</dbReference>
<dbReference type="Pfam" id="PF05670">
    <property type="entry name" value="NFACT-R_1"/>
    <property type="match status" value="1"/>
</dbReference>
<dbReference type="PANTHER" id="PTHR15239">
    <property type="entry name" value="NUCLEAR EXPORT MEDIATOR FACTOR NEMF"/>
    <property type="match status" value="1"/>
</dbReference>